<dbReference type="Gene3D" id="1.10.10.10">
    <property type="entry name" value="Winged helix-like DNA-binding domain superfamily/Winged helix DNA-binding domain"/>
    <property type="match status" value="1"/>
</dbReference>
<proteinExistence type="predicted"/>
<dbReference type="Pfam" id="PF13884">
    <property type="entry name" value="Peptidase_S74"/>
    <property type="match status" value="1"/>
</dbReference>
<keyword evidence="4" id="KW-0175">Coiled coil</keyword>
<protein>
    <submittedName>
        <fullName evidence="6">Tail spike protein</fullName>
    </submittedName>
</protein>
<evidence type="ECO:0000313" key="6">
    <source>
        <dbReference type="EMBL" id="XHV08331.1"/>
    </source>
</evidence>
<feature type="coiled-coil region" evidence="4">
    <location>
        <begin position="755"/>
        <end position="782"/>
    </location>
</feature>
<organism evidence="6">
    <name type="scientific">Escherichia phage vB_VIPECOMC04</name>
    <dbReference type="NCBI Taxonomy" id="3350136"/>
    <lineage>
        <taxon>Viruses</taxon>
        <taxon>Duplodnaviria</taxon>
        <taxon>Heunggongvirae</taxon>
        <taxon>Uroviricota</taxon>
        <taxon>Caudoviricetes</taxon>
        <taxon>Sarkviridae</taxon>
        <taxon>Guernseyvirinae</taxon>
        <taxon>Kagunavirus</taxon>
    </lineage>
</organism>
<reference evidence="6" key="1">
    <citation type="submission" date="2024-10" db="EMBL/GenBank/DDBJ databases">
        <authorList>
            <person name="Tejada A.J.P."/>
            <person name="Nada M.A.L."/>
            <person name="Joloro M.J.G."/>
            <person name="Chin R.A.D."/>
            <person name="Reterta M.C.C."/>
            <person name="Casidsid J.Y.O."/>
            <person name="Collado A.R.G."/>
            <person name="Berlin S.C."/>
            <person name="Ancla J.B."/>
            <person name="Asejo A.B."/>
            <person name="Yadao N.M.R."/>
            <person name="De Paz V.P. Jr."/>
            <person name="Bigol U.G."/>
        </authorList>
    </citation>
    <scope>NUCLEOTIDE SEQUENCE</scope>
</reference>
<keyword evidence="3" id="KW-0946">Virion</keyword>
<evidence type="ECO:0000256" key="1">
    <source>
        <dbReference type="ARBA" id="ARBA00004328"/>
    </source>
</evidence>
<dbReference type="InterPro" id="IPR030392">
    <property type="entry name" value="S74_ICA"/>
</dbReference>
<evidence type="ECO:0000256" key="4">
    <source>
        <dbReference type="SAM" id="Coils"/>
    </source>
</evidence>
<evidence type="ECO:0000259" key="5">
    <source>
        <dbReference type="PROSITE" id="PS51688"/>
    </source>
</evidence>
<evidence type="ECO:0000256" key="2">
    <source>
        <dbReference type="ARBA" id="ARBA00022732"/>
    </source>
</evidence>
<keyword evidence="2" id="KW-1227">Viral tail protein</keyword>
<dbReference type="InterPro" id="IPR036388">
    <property type="entry name" value="WH-like_DNA-bd_sf"/>
</dbReference>
<dbReference type="CDD" id="cd10144">
    <property type="entry name" value="Peptidase_S74_CIMCD"/>
    <property type="match status" value="1"/>
</dbReference>
<feature type="domain" description="Peptidase S74" evidence="5">
    <location>
        <begin position="644"/>
        <end position="776"/>
    </location>
</feature>
<evidence type="ECO:0000256" key="3">
    <source>
        <dbReference type="ARBA" id="ARBA00022844"/>
    </source>
</evidence>
<dbReference type="Gene3D" id="2.160.20.10">
    <property type="entry name" value="Single-stranded right-handed beta-helix, Pectin lyase-like"/>
    <property type="match status" value="1"/>
</dbReference>
<dbReference type="GO" id="GO:0098015">
    <property type="term" value="C:virus tail"/>
    <property type="evidence" value="ECO:0007669"/>
    <property type="project" value="UniProtKB-KW"/>
</dbReference>
<dbReference type="GO" id="GO:0019058">
    <property type="term" value="P:viral life cycle"/>
    <property type="evidence" value="ECO:0007669"/>
    <property type="project" value="UniProtKB-ARBA"/>
</dbReference>
<comment type="subcellular location">
    <subcellularLocation>
        <location evidence="1">Virion</location>
    </subcellularLocation>
</comment>
<dbReference type="Gene3D" id="2.10.10.80">
    <property type="match status" value="1"/>
</dbReference>
<accession>A0AB74UKU8</accession>
<dbReference type="PROSITE" id="PS51688">
    <property type="entry name" value="ICA"/>
    <property type="match status" value="1"/>
</dbReference>
<gene>
    <name evidence="6" type="ORF">VIPECOMC04_00045</name>
</gene>
<dbReference type="SUPFAM" id="SSF51126">
    <property type="entry name" value="Pectin lyase-like"/>
    <property type="match status" value="1"/>
</dbReference>
<name>A0AB74UKU8_9CAUD</name>
<dbReference type="EMBL" id="PQ423993">
    <property type="protein sequence ID" value="XHV08331.1"/>
    <property type="molecule type" value="Genomic_DNA"/>
</dbReference>
<dbReference type="InterPro" id="IPR012334">
    <property type="entry name" value="Pectin_lyas_fold"/>
</dbReference>
<sequence length="782" mass="82136">MSSGCGDVLSLADLQTAKKHQIFEAEVITGKSGGVAGGADIDYATNAVTGQTQKTLPAVLRGAGFSPVSWDFSTGGTLTANDRDKVVYDPVSKTWYSYAGTLPVVVPAGFNPVGNANWEPRTDPDLRNDLSSTDNATLGDAMVGVRQPFTDAVGRTQHDKNREVVSVLDFYLGTDPDYTNALNRALTASNGVLVPQGEYSTSLLSHPTCSLFGTGGGVLKQSNDSGNHLIFDKPAGGLLSTLSIVGNKATDFTQGQQVSFAGGQDVTIKGIDFKNAKGTGFSLIAYPSDGGPSGYIVSGIRGDYSGYATNKTAGCVLFESASNTIINDVIARNYPQFGAVELKTDAKCNVVSGVIGQSCQHVVYNGTETTNAPSSNIISNVVANNAKYAAVIAGKGSGNLVANVVADYSSSEATQAHGVTLQGNYNAADNILMVGCSGTNSLGQTQTATSIRFLDGASNNYASVFPMYSASGVVTLATGTTRNFVEVKHPGPKNSLLSSLSTITGVSSIDGTTTSNVVHAPAIGQYIGSMSGRFEWFTKYIDTSALPFVTADKFRLISDGATSLAIGGGTTSQIKLLTSDGTSRTTSRTISLVNGNLRLASDESAYIQIAPTAITPSSANTVTIGSASLALSGGFTQTAFTVTSDERAKTLPLELTDAMLDAWAEVNLVQYKYLDRVAEKGEDAARWHFGVVAQRAIEAFTRHGLDATKYGFLCYDKWEASPEIIDEESGEVLTKATAAGERYGIRYDEVLILEAALQRRKAAQLEKRIIALETLVATLTNS</sequence>
<dbReference type="GO" id="GO:0051701">
    <property type="term" value="P:biological process involved in interaction with host"/>
    <property type="evidence" value="ECO:0007669"/>
    <property type="project" value="UniProtKB-ARBA"/>
</dbReference>
<dbReference type="InterPro" id="IPR011050">
    <property type="entry name" value="Pectin_lyase_fold/virulence"/>
</dbReference>